<keyword evidence="10" id="KW-0539">Nucleus</keyword>
<feature type="compositionally biased region" description="Acidic residues" evidence="13">
    <location>
        <begin position="301"/>
        <end position="310"/>
    </location>
</feature>
<dbReference type="PANTHER" id="PTHR47428:SF1">
    <property type="entry name" value="REGULATORY PROTEIN MIG1-RELATED"/>
    <property type="match status" value="1"/>
</dbReference>
<dbReference type="GO" id="GO:0045944">
    <property type="term" value="P:positive regulation of transcription by RNA polymerase II"/>
    <property type="evidence" value="ECO:0007669"/>
    <property type="project" value="EnsemblFungi"/>
</dbReference>
<sequence length="455" mass="50253">MKFFPQPFKADNTPSRGLPRNTTRPPMDTTTETSNIISNGGMQEPQTTVKKPRPRSRANKDGDAPRPHVCPICQRAFHRLEHQTRHMRTHTGEKPHECDFPGCVKKFSRSDELTRHKRIHTNPQPRGKRGRKKKVVTDQTGGNATGAKFELGESTTTSISVPQQLQPQAQLQAQPPLQQRPALTSFGSNSNNSSRLRLNALSSLQMMTPMSKSIISPVPISSSSFIDTPELSSLNNNNNNNIHQGYNSNIRSGGIQLPRPKSLTDFAKMHNGNYRVPGESMMPFKRPNSVLTLQALMSNSNDDDSDEDDGGEHLKNPNDSYLSNDDEDDIQIQARKRSKTATPIASLSRSTSGTNLHQSGGAFIPHNTSNLSLSSHFSDQLNHKLLAVQQQQQQQQQLHQTPQQAFSSSEASTPLLMSPTAAAAAPFVRLPNKETDKDGKTLPPIRSLQLEFPTG</sequence>
<feature type="domain" description="C2H2-type" evidence="14">
    <location>
        <begin position="96"/>
        <end position="125"/>
    </location>
</feature>
<keyword evidence="3" id="KW-0479">Metal-binding</keyword>
<feature type="region of interest" description="Disordered" evidence="13">
    <location>
        <begin position="111"/>
        <end position="194"/>
    </location>
</feature>
<dbReference type="GO" id="GO:0005737">
    <property type="term" value="C:cytoplasm"/>
    <property type="evidence" value="ECO:0007669"/>
    <property type="project" value="EnsemblFungi"/>
</dbReference>
<evidence type="ECO:0000256" key="10">
    <source>
        <dbReference type="ARBA" id="ARBA00023242"/>
    </source>
</evidence>
<comment type="similarity">
    <text evidence="11">Belongs to the creA/MIG C2H2-type zinc-finger protein family.</text>
</comment>
<feature type="compositionally biased region" description="Low complexity" evidence="13">
    <location>
        <begin position="19"/>
        <end position="33"/>
    </location>
</feature>
<dbReference type="SUPFAM" id="SSF57667">
    <property type="entry name" value="beta-beta-alpha zinc fingers"/>
    <property type="match status" value="1"/>
</dbReference>
<dbReference type="EMBL" id="HE576752">
    <property type="protein sequence ID" value="CCC66740.1"/>
    <property type="molecule type" value="Genomic_DNA"/>
</dbReference>
<reference evidence="15 16" key="1">
    <citation type="journal article" date="2011" name="Proc. Natl. Acad. Sci. U.S.A.">
        <title>Evolutionary erosion of yeast sex chromosomes by mating-type switching accidents.</title>
        <authorList>
            <person name="Gordon J.L."/>
            <person name="Armisen D."/>
            <person name="Proux-Wera E."/>
            <person name="Oheigeartaigh S.S."/>
            <person name="Byrne K.P."/>
            <person name="Wolfe K.H."/>
        </authorList>
    </citation>
    <scope>NUCLEOTIDE SEQUENCE [LARGE SCALE GENOMIC DNA]</scope>
    <source>
        <strain evidence="16">ATCC 76901 / BCRC 22586 / CBS 4309 / NBRC 1992 / NRRL Y-12630</strain>
    </source>
</reference>
<keyword evidence="16" id="KW-1185">Reference proteome</keyword>
<comment type="subcellular location">
    <subcellularLocation>
        <location evidence="1">Nucleus</location>
    </subcellularLocation>
</comment>
<dbReference type="GO" id="GO:0005641">
    <property type="term" value="C:nuclear envelope lumen"/>
    <property type="evidence" value="ECO:0007669"/>
    <property type="project" value="EnsemblFungi"/>
</dbReference>
<dbReference type="eggNOG" id="KOG1721">
    <property type="taxonomic scope" value="Eukaryota"/>
</dbReference>
<evidence type="ECO:0000256" key="1">
    <source>
        <dbReference type="ARBA" id="ARBA00004123"/>
    </source>
</evidence>
<dbReference type="Pfam" id="PF00096">
    <property type="entry name" value="zf-C2H2"/>
    <property type="match status" value="2"/>
</dbReference>
<reference key="2">
    <citation type="submission" date="2011-08" db="EMBL/GenBank/DDBJ databases">
        <title>Genome sequence of Naumovozyma castellii.</title>
        <authorList>
            <person name="Gordon J.L."/>
            <person name="Armisen D."/>
            <person name="Proux-Wera E."/>
            <person name="OhEigeartaigh S.S."/>
            <person name="Byrne K.P."/>
            <person name="Wolfe K.H."/>
        </authorList>
    </citation>
    <scope>NUCLEOTIDE SEQUENCE</scope>
    <source>
        <strain>Type strain:CBS 4309</strain>
    </source>
</reference>
<dbReference type="PROSITE" id="PS50157">
    <property type="entry name" value="ZINC_FINGER_C2H2_2"/>
    <property type="match status" value="2"/>
</dbReference>
<feature type="compositionally biased region" description="Basic and acidic residues" evidence="13">
    <location>
        <begin position="431"/>
        <end position="440"/>
    </location>
</feature>
<gene>
    <name evidence="15" type="primary">NCAS0A01820</name>
    <name evidence="15" type="ordered locus">NCAS_0A01820</name>
</gene>
<evidence type="ECO:0000256" key="2">
    <source>
        <dbReference type="ARBA" id="ARBA00022491"/>
    </source>
</evidence>
<evidence type="ECO:0000256" key="13">
    <source>
        <dbReference type="SAM" id="MobiDB-lite"/>
    </source>
</evidence>
<dbReference type="HOGENOM" id="CLU_047856_0_0_1"/>
<dbReference type="PANTHER" id="PTHR47428">
    <property type="entry name" value="REGULATORY PROTEIN MIG1-RELATED"/>
    <property type="match status" value="1"/>
</dbReference>
<dbReference type="InterPro" id="IPR013087">
    <property type="entry name" value="Znf_C2H2_type"/>
</dbReference>
<dbReference type="InterPro" id="IPR051007">
    <property type="entry name" value="creA/MIG_C2H2-ZnF"/>
</dbReference>
<accession>G0V5K3</accession>
<feature type="compositionally biased region" description="Polar residues" evidence="13">
    <location>
        <begin position="34"/>
        <end position="49"/>
    </location>
</feature>
<dbReference type="InterPro" id="IPR036236">
    <property type="entry name" value="Znf_C2H2_sf"/>
</dbReference>
<dbReference type="GO" id="GO:0001227">
    <property type="term" value="F:DNA-binding transcription repressor activity, RNA polymerase II-specific"/>
    <property type="evidence" value="ECO:0007669"/>
    <property type="project" value="EnsemblFungi"/>
</dbReference>
<keyword evidence="7" id="KW-0805">Transcription regulation</keyword>
<feature type="compositionally biased region" description="Polar residues" evidence="13">
    <location>
        <begin position="340"/>
        <end position="358"/>
    </location>
</feature>
<keyword evidence="5 12" id="KW-0863">Zinc-finger</keyword>
<feature type="region of interest" description="Disordered" evidence="13">
    <location>
        <begin position="388"/>
        <end position="455"/>
    </location>
</feature>
<evidence type="ECO:0000256" key="9">
    <source>
        <dbReference type="ARBA" id="ARBA00023163"/>
    </source>
</evidence>
<dbReference type="GO" id="GO:0008270">
    <property type="term" value="F:zinc ion binding"/>
    <property type="evidence" value="ECO:0007669"/>
    <property type="project" value="UniProtKB-KW"/>
</dbReference>
<dbReference type="FunFam" id="3.30.160.60:FF:000152">
    <property type="entry name" value="DNA-binding protein creA"/>
    <property type="match status" value="1"/>
</dbReference>
<evidence type="ECO:0000256" key="3">
    <source>
        <dbReference type="ARBA" id="ARBA00022723"/>
    </source>
</evidence>
<dbReference type="GO" id="GO:1900436">
    <property type="term" value="P:positive regulation of filamentous growth of a population of unicellular organisms in response to starvation"/>
    <property type="evidence" value="ECO:0007669"/>
    <property type="project" value="EnsemblFungi"/>
</dbReference>
<keyword evidence="4" id="KW-0677">Repeat</keyword>
<feature type="region of interest" description="Disordered" evidence="13">
    <location>
        <begin position="298"/>
        <end position="363"/>
    </location>
</feature>
<dbReference type="SMART" id="SM00355">
    <property type="entry name" value="ZnF_C2H2"/>
    <property type="match status" value="2"/>
</dbReference>
<evidence type="ECO:0000313" key="15">
    <source>
        <dbReference type="EMBL" id="CCC66740.1"/>
    </source>
</evidence>
<evidence type="ECO:0000256" key="6">
    <source>
        <dbReference type="ARBA" id="ARBA00022833"/>
    </source>
</evidence>
<protein>
    <recommendedName>
        <fullName evidence="14">C2H2-type domain-containing protein</fullName>
    </recommendedName>
</protein>
<evidence type="ECO:0000256" key="5">
    <source>
        <dbReference type="ARBA" id="ARBA00022771"/>
    </source>
</evidence>
<keyword evidence="6" id="KW-0862">Zinc</keyword>
<dbReference type="Proteomes" id="UP000001640">
    <property type="component" value="Chromosome 1"/>
</dbReference>
<evidence type="ECO:0000259" key="14">
    <source>
        <dbReference type="PROSITE" id="PS50157"/>
    </source>
</evidence>
<dbReference type="GeneID" id="96900230"/>
<dbReference type="GO" id="GO:0000433">
    <property type="term" value="P:carbon catabolite repression of transcription from RNA polymerase II promoter by glucose"/>
    <property type="evidence" value="ECO:0007669"/>
    <property type="project" value="TreeGrafter"/>
</dbReference>
<dbReference type="OrthoDB" id="654211at2759"/>
<dbReference type="AlphaFoldDB" id="G0V5K3"/>
<keyword evidence="2" id="KW-0678">Repressor</keyword>
<proteinExistence type="inferred from homology"/>
<evidence type="ECO:0000256" key="11">
    <source>
        <dbReference type="ARBA" id="ARBA00038023"/>
    </source>
</evidence>
<keyword evidence="9" id="KW-0804">Transcription</keyword>
<dbReference type="FunFam" id="3.30.160.60:FF:000045">
    <property type="entry name" value="ZFP69 zinc finger protein B"/>
    <property type="match status" value="1"/>
</dbReference>
<dbReference type="OMA" id="KRIHTNP"/>
<feature type="domain" description="C2H2-type" evidence="14">
    <location>
        <begin position="68"/>
        <end position="95"/>
    </location>
</feature>
<evidence type="ECO:0000256" key="7">
    <source>
        <dbReference type="ARBA" id="ARBA00023015"/>
    </source>
</evidence>
<dbReference type="InParanoid" id="G0V5K3"/>
<dbReference type="RefSeq" id="XP_003673132.1">
    <property type="nucleotide sequence ID" value="XM_003673084.1"/>
</dbReference>
<dbReference type="STRING" id="1064592.G0V5K3"/>
<evidence type="ECO:0000256" key="4">
    <source>
        <dbReference type="ARBA" id="ARBA00022737"/>
    </source>
</evidence>
<name>G0V5K3_NAUCA</name>
<dbReference type="GO" id="GO:0000978">
    <property type="term" value="F:RNA polymerase II cis-regulatory region sequence-specific DNA binding"/>
    <property type="evidence" value="ECO:0007669"/>
    <property type="project" value="EnsemblFungi"/>
</dbReference>
<evidence type="ECO:0000256" key="8">
    <source>
        <dbReference type="ARBA" id="ARBA00023125"/>
    </source>
</evidence>
<organism evidence="15 16">
    <name type="scientific">Naumovozyma castellii</name>
    <name type="common">Yeast</name>
    <name type="synonym">Saccharomyces castellii</name>
    <dbReference type="NCBI Taxonomy" id="27288"/>
    <lineage>
        <taxon>Eukaryota</taxon>
        <taxon>Fungi</taxon>
        <taxon>Dikarya</taxon>
        <taxon>Ascomycota</taxon>
        <taxon>Saccharomycotina</taxon>
        <taxon>Saccharomycetes</taxon>
        <taxon>Saccharomycetales</taxon>
        <taxon>Saccharomycetaceae</taxon>
        <taxon>Naumovozyma</taxon>
    </lineage>
</organism>
<feature type="compositionally biased region" description="Low complexity" evidence="13">
    <location>
        <begin position="389"/>
        <end position="404"/>
    </location>
</feature>
<feature type="region of interest" description="Disordered" evidence="13">
    <location>
        <begin position="1"/>
        <end position="68"/>
    </location>
</feature>
<feature type="compositionally biased region" description="Basic residues" evidence="13">
    <location>
        <begin position="115"/>
        <end position="134"/>
    </location>
</feature>
<dbReference type="FunCoup" id="G0V5K3">
    <property type="interactions" value="688"/>
</dbReference>
<feature type="compositionally biased region" description="Low complexity" evidence="13">
    <location>
        <begin position="162"/>
        <end position="194"/>
    </location>
</feature>
<keyword evidence="8" id="KW-0238">DNA-binding</keyword>
<evidence type="ECO:0000313" key="16">
    <source>
        <dbReference type="Proteomes" id="UP000001640"/>
    </source>
</evidence>
<dbReference type="PROSITE" id="PS00028">
    <property type="entry name" value="ZINC_FINGER_C2H2_1"/>
    <property type="match status" value="2"/>
</dbReference>
<dbReference type="KEGG" id="ncs:NCAS_0A01820"/>
<dbReference type="Gene3D" id="3.30.160.60">
    <property type="entry name" value="Classic Zinc Finger"/>
    <property type="match status" value="2"/>
</dbReference>
<evidence type="ECO:0000256" key="12">
    <source>
        <dbReference type="PROSITE-ProRule" id="PRU00042"/>
    </source>
</evidence>